<proteinExistence type="predicted"/>
<dbReference type="AlphaFoldDB" id="A0A9P1IIB6"/>
<gene>
    <name evidence="1" type="ORF">CAMP_LOCUS8217</name>
</gene>
<accession>A0A9P1IIB6</accession>
<evidence type="ECO:0000313" key="1">
    <source>
        <dbReference type="EMBL" id="CAI5445580.1"/>
    </source>
</evidence>
<protein>
    <submittedName>
        <fullName evidence="1">Uncharacterized protein</fullName>
    </submittedName>
</protein>
<dbReference type="EMBL" id="CANHGI010000003">
    <property type="protein sequence ID" value="CAI5445580.1"/>
    <property type="molecule type" value="Genomic_DNA"/>
</dbReference>
<comment type="caution">
    <text evidence="1">The sequence shown here is derived from an EMBL/GenBank/DDBJ whole genome shotgun (WGS) entry which is preliminary data.</text>
</comment>
<sequence>MEIRAVSGTNEDVEYPERLALMVDGDCGGVEDEDDVEISIKFSSFPEKNTKNIRTIRHDGSRKIGEMRQYSTNSLLLVS</sequence>
<name>A0A9P1IIB6_9PELO</name>
<dbReference type="Proteomes" id="UP001152747">
    <property type="component" value="Unassembled WGS sequence"/>
</dbReference>
<organism evidence="1 2">
    <name type="scientific">Caenorhabditis angaria</name>
    <dbReference type="NCBI Taxonomy" id="860376"/>
    <lineage>
        <taxon>Eukaryota</taxon>
        <taxon>Metazoa</taxon>
        <taxon>Ecdysozoa</taxon>
        <taxon>Nematoda</taxon>
        <taxon>Chromadorea</taxon>
        <taxon>Rhabditida</taxon>
        <taxon>Rhabditina</taxon>
        <taxon>Rhabditomorpha</taxon>
        <taxon>Rhabditoidea</taxon>
        <taxon>Rhabditidae</taxon>
        <taxon>Peloderinae</taxon>
        <taxon>Caenorhabditis</taxon>
    </lineage>
</organism>
<reference evidence="1" key="1">
    <citation type="submission" date="2022-11" db="EMBL/GenBank/DDBJ databases">
        <authorList>
            <person name="Kikuchi T."/>
        </authorList>
    </citation>
    <scope>NUCLEOTIDE SEQUENCE</scope>
    <source>
        <strain evidence="1">PS1010</strain>
    </source>
</reference>
<evidence type="ECO:0000313" key="2">
    <source>
        <dbReference type="Proteomes" id="UP001152747"/>
    </source>
</evidence>
<keyword evidence="2" id="KW-1185">Reference proteome</keyword>